<dbReference type="EMBL" id="RXGB01014964">
    <property type="protein sequence ID" value="TMW82956.1"/>
    <property type="molecule type" value="Genomic_DNA"/>
</dbReference>
<evidence type="ECO:0000313" key="1">
    <source>
        <dbReference type="EMBL" id="TMW82956.1"/>
    </source>
</evidence>
<reference evidence="1" key="1">
    <citation type="submission" date="2019-05" db="EMBL/GenBank/DDBJ databases">
        <title>The de novo reference genome and transcriptome assemblies of the wild tomato species Solanum chilense.</title>
        <authorList>
            <person name="Stam R."/>
            <person name="Nosenko T."/>
            <person name="Hoerger A.C."/>
            <person name="Stephan W."/>
            <person name="Seidel M.A."/>
            <person name="Kuhn J.M.M."/>
            <person name="Haberer G."/>
            <person name="Tellier A."/>
        </authorList>
    </citation>
    <scope>NUCLEOTIDE SEQUENCE</scope>
    <source>
        <tissue evidence="1">Mature leaves</tissue>
    </source>
</reference>
<organism evidence="1">
    <name type="scientific">Solanum chilense</name>
    <name type="common">Tomato</name>
    <name type="synonym">Lycopersicon chilense</name>
    <dbReference type="NCBI Taxonomy" id="4083"/>
    <lineage>
        <taxon>Eukaryota</taxon>
        <taxon>Viridiplantae</taxon>
        <taxon>Streptophyta</taxon>
        <taxon>Embryophyta</taxon>
        <taxon>Tracheophyta</taxon>
        <taxon>Spermatophyta</taxon>
        <taxon>Magnoliopsida</taxon>
        <taxon>eudicotyledons</taxon>
        <taxon>Gunneridae</taxon>
        <taxon>Pentapetalae</taxon>
        <taxon>asterids</taxon>
        <taxon>lamiids</taxon>
        <taxon>Solanales</taxon>
        <taxon>Solanaceae</taxon>
        <taxon>Solanoideae</taxon>
        <taxon>Solaneae</taxon>
        <taxon>Solanum</taxon>
        <taxon>Solanum subgen. Lycopersicon</taxon>
    </lineage>
</organism>
<name>A0A6N2AKS5_SOLCI</name>
<feature type="non-terminal residue" evidence="1">
    <location>
        <position position="146"/>
    </location>
</feature>
<sequence length="146" mass="17093">MYGLLNDYEQSLYEASKARKLSTLIKLLRIKTIGQWSNASFTMLLKIIKEDLLPDGSNLQDLYYEAKKVIQNLGLSYFNVDACKNNCMLYSKDDKNLEFCKVCGSSRWKENKRYGDTQYKCDKNILCKTLRYFPLNPRLQRLLMSS</sequence>
<dbReference type="AlphaFoldDB" id="A0A6N2AKS5"/>
<dbReference type="PANTHER" id="PTHR10775:SF173">
    <property type="match status" value="1"/>
</dbReference>
<proteinExistence type="predicted"/>
<accession>A0A6N2AKS5</accession>
<comment type="caution">
    <text evidence="1">The sequence shown here is derived from an EMBL/GenBank/DDBJ whole genome shotgun (WGS) entry which is preliminary data.</text>
</comment>
<dbReference type="PANTHER" id="PTHR10775">
    <property type="entry name" value="OS08G0208400 PROTEIN"/>
    <property type="match status" value="1"/>
</dbReference>
<gene>
    <name evidence="1" type="ORF">EJD97_003649</name>
</gene>
<protein>
    <submittedName>
        <fullName evidence="1">Uncharacterized protein</fullName>
    </submittedName>
</protein>